<dbReference type="OrthoDB" id="547031at2759"/>
<dbReference type="InterPro" id="IPR053822">
    <property type="entry name" value="SDE2-like_dom"/>
</dbReference>
<reference evidence="12" key="1">
    <citation type="submission" date="2025-08" db="UniProtKB">
        <authorList>
            <consortium name="RefSeq"/>
        </authorList>
    </citation>
    <scope>IDENTIFICATION</scope>
    <source>
        <tissue evidence="12">Thorax and Abdomen</tissue>
    </source>
</reference>
<dbReference type="PANTHER" id="PTHR12786">
    <property type="entry name" value="SPLICING FACTOR SF3A-RELATED"/>
    <property type="match status" value="1"/>
</dbReference>
<evidence type="ECO:0000256" key="8">
    <source>
        <dbReference type="ARBA" id="ARBA00023306"/>
    </source>
</evidence>
<protein>
    <submittedName>
        <fullName evidence="12">Replication stress response regulator SDE2</fullName>
    </submittedName>
</protein>
<keyword evidence="8" id="KW-0131">Cell cycle</keyword>
<sequence length="306" mass="33355">MPGVQITVGILGKTIFSIEEGVTAEEVGQRVARLTGFGVDDFYILQNGRLARGTDLCENAKAEIIPRLPGGKGGFGSMLRAIGAQIEKTTNREACRDLSGRRLRDINEEKRMKSWIDKQATREEEAAERKKRKLERLCAQPKHEFKDKNYENERSTLTEKVGDAVEEGFKMAMAGSSGVKRKNPSNGKGGRKKLALDSDIDSDELGSSSDDNSDLDSASDARVKSSSASSPETHTSQNVSEIKSNDAKVDDTTNSEKSEDPGEESEGHIAVSDANCFDRSTQSLVNETNDANPAVLREVPDKEIVT</sequence>
<evidence type="ECO:0000256" key="6">
    <source>
        <dbReference type="ARBA" id="ARBA00023187"/>
    </source>
</evidence>
<feature type="compositionally biased region" description="Basic residues" evidence="9">
    <location>
        <begin position="179"/>
        <end position="193"/>
    </location>
</feature>
<keyword evidence="4" id="KW-0963">Cytoplasm</keyword>
<comment type="similarity">
    <text evidence="3">Belongs to the SDE2 family.</text>
</comment>
<dbReference type="FunCoup" id="A0A6J0B690">
    <property type="interactions" value="82"/>
</dbReference>
<evidence type="ECO:0000313" key="12">
    <source>
        <dbReference type="RefSeq" id="XP_015509687.1"/>
    </source>
</evidence>
<dbReference type="KEGG" id="nlo:107216882"/>
<dbReference type="GeneID" id="107216882"/>
<dbReference type="PANTHER" id="PTHR12786:SF1">
    <property type="entry name" value="SPLICING REGULATOR SDE2"/>
    <property type="match status" value="1"/>
</dbReference>
<dbReference type="Pfam" id="PF22782">
    <property type="entry name" value="SDE2"/>
    <property type="match status" value="1"/>
</dbReference>
<evidence type="ECO:0000256" key="4">
    <source>
        <dbReference type="ARBA" id="ARBA00022490"/>
    </source>
</evidence>
<evidence type="ECO:0000259" key="10">
    <source>
        <dbReference type="Pfam" id="PF22782"/>
    </source>
</evidence>
<keyword evidence="5" id="KW-0507">mRNA processing</keyword>
<keyword evidence="11" id="KW-1185">Reference proteome</keyword>
<dbReference type="GO" id="GO:0008380">
    <property type="term" value="P:RNA splicing"/>
    <property type="evidence" value="ECO:0007669"/>
    <property type="project" value="UniProtKB-KW"/>
</dbReference>
<dbReference type="InParanoid" id="A0A6J0B690"/>
<feature type="region of interest" description="Disordered" evidence="9">
    <location>
        <begin position="175"/>
        <end position="306"/>
    </location>
</feature>
<dbReference type="GO" id="GO:0006397">
    <property type="term" value="P:mRNA processing"/>
    <property type="evidence" value="ECO:0007669"/>
    <property type="project" value="UniProtKB-KW"/>
</dbReference>
<dbReference type="RefSeq" id="XP_015509687.1">
    <property type="nucleotide sequence ID" value="XM_015654201.2"/>
</dbReference>
<dbReference type="Proteomes" id="UP000829291">
    <property type="component" value="Chromosome 7"/>
</dbReference>
<evidence type="ECO:0000256" key="1">
    <source>
        <dbReference type="ARBA" id="ARBA00004123"/>
    </source>
</evidence>
<evidence type="ECO:0000256" key="9">
    <source>
        <dbReference type="SAM" id="MobiDB-lite"/>
    </source>
</evidence>
<dbReference type="InterPro" id="IPR051421">
    <property type="entry name" value="RNA_Proc_DNA_Dmg_Regulator"/>
</dbReference>
<keyword evidence="6" id="KW-0508">mRNA splicing</keyword>
<feature type="compositionally biased region" description="Polar residues" evidence="9">
    <location>
        <begin position="231"/>
        <end position="242"/>
    </location>
</feature>
<gene>
    <name evidence="12" type="primary">LOC107216882</name>
</gene>
<organism evidence="12">
    <name type="scientific">Neodiprion lecontei</name>
    <name type="common">Redheaded pine sawfly</name>
    <dbReference type="NCBI Taxonomy" id="441921"/>
    <lineage>
        <taxon>Eukaryota</taxon>
        <taxon>Metazoa</taxon>
        <taxon>Ecdysozoa</taxon>
        <taxon>Arthropoda</taxon>
        <taxon>Hexapoda</taxon>
        <taxon>Insecta</taxon>
        <taxon>Pterygota</taxon>
        <taxon>Neoptera</taxon>
        <taxon>Endopterygota</taxon>
        <taxon>Hymenoptera</taxon>
        <taxon>Tenthredinoidea</taxon>
        <taxon>Diprionidae</taxon>
        <taxon>Diprioninae</taxon>
        <taxon>Neodiprion</taxon>
    </lineage>
</organism>
<evidence type="ECO:0000256" key="7">
    <source>
        <dbReference type="ARBA" id="ARBA00023242"/>
    </source>
</evidence>
<name>A0A6J0B690_NEOLC</name>
<dbReference type="AlphaFoldDB" id="A0A6J0B690"/>
<evidence type="ECO:0000256" key="2">
    <source>
        <dbReference type="ARBA" id="ARBA00004496"/>
    </source>
</evidence>
<dbReference type="GO" id="GO:0005634">
    <property type="term" value="C:nucleus"/>
    <property type="evidence" value="ECO:0007669"/>
    <property type="project" value="UniProtKB-SubCell"/>
</dbReference>
<feature type="domain" description="SDE2-like" evidence="10">
    <location>
        <begin position="70"/>
        <end position="167"/>
    </location>
</feature>
<feature type="compositionally biased region" description="Low complexity" evidence="9">
    <location>
        <begin position="205"/>
        <end position="230"/>
    </location>
</feature>
<dbReference type="GO" id="GO:0005737">
    <property type="term" value="C:cytoplasm"/>
    <property type="evidence" value="ECO:0007669"/>
    <property type="project" value="UniProtKB-SubCell"/>
</dbReference>
<proteinExistence type="inferred from homology"/>
<accession>A0A6J0B690</accession>
<evidence type="ECO:0000313" key="11">
    <source>
        <dbReference type="Proteomes" id="UP000829291"/>
    </source>
</evidence>
<comment type="subcellular location">
    <subcellularLocation>
        <location evidence="2">Cytoplasm</location>
    </subcellularLocation>
    <subcellularLocation>
        <location evidence="1">Nucleus</location>
    </subcellularLocation>
</comment>
<evidence type="ECO:0000256" key="3">
    <source>
        <dbReference type="ARBA" id="ARBA00008726"/>
    </source>
</evidence>
<keyword evidence="7" id="KW-0539">Nucleus</keyword>
<feature type="compositionally biased region" description="Polar residues" evidence="9">
    <location>
        <begin position="278"/>
        <end position="291"/>
    </location>
</feature>
<feature type="compositionally biased region" description="Basic and acidic residues" evidence="9">
    <location>
        <begin position="243"/>
        <end position="260"/>
    </location>
</feature>
<evidence type="ECO:0000256" key="5">
    <source>
        <dbReference type="ARBA" id="ARBA00022664"/>
    </source>
</evidence>